<dbReference type="Pfam" id="PF10445">
    <property type="entry name" value="DUF2456"/>
    <property type="match status" value="1"/>
</dbReference>
<gene>
    <name evidence="3" type="ORF">PhCBS80983_g04042</name>
</gene>
<keyword evidence="4" id="KW-1185">Reference proteome</keyword>
<keyword evidence="2" id="KW-0472">Membrane</keyword>
<evidence type="ECO:0000256" key="1">
    <source>
        <dbReference type="SAM" id="MobiDB-lite"/>
    </source>
</evidence>
<dbReference type="PANTHER" id="PTHR28297">
    <property type="entry name" value="FUNGAL PROTEIN"/>
    <property type="match status" value="1"/>
</dbReference>
<dbReference type="EMBL" id="QEAQ01000057">
    <property type="protein sequence ID" value="TPX57141.1"/>
    <property type="molecule type" value="Genomic_DNA"/>
</dbReference>
<organism evidence="3 4">
    <name type="scientific">Powellomyces hirtus</name>
    <dbReference type="NCBI Taxonomy" id="109895"/>
    <lineage>
        <taxon>Eukaryota</taxon>
        <taxon>Fungi</taxon>
        <taxon>Fungi incertae sedis</taxon>
        <taxon>Chytridiomycota</taxon>
        <taxon>Chytridiomycota incertae sedis</taxon>
        <taxon>Chytridiomycetes</taxon>
        <taxon>Spizellomycetales</taxon>
        <taxon>Powellomycetaceae</taxon>
        <taxon>Powellomyces</taxon>
    </lineage>
</organism>
<protein>
    <submittedName>
        <fullName evidence="3">Uncharacterized protein</fullName>
    </submittedName>
</protein>
<reference evidence="3 4" key="1">
    <citation type="journal article" date="2019" name="Sci. Rep.">
        <title>Comparative genomics of chytrid fungi reveal insights into the obligate biotrophic and pathogenic lifestyle of Synchytrium endobioticum.</title>
        <authorList>
            <person name="van de Vossenberg B.T.L.H."/>
            <person name="Warris S."/>
            <person name="Nguyen H.D.T."/>
            <person name="van Gent-Pelzer M.P.E."/>
            <person name="Joly D.L."/>
            <person name="van de Geest H.C."/>
            <person name="Bonants P.J.M."/>
            <person name="Smith D.S."/>
            <person name="Levesque C.A."/>
            <person name="van der Lee T.A.J."/>
        </authorList>
    </citation>
    <scope>NUCLEOTIDE SEQUENCE [LARGE SCALE GENOMIC DNA]</scope>
    <source>
        <strain evidence="3 4">CBS 809.83</strain>
    </source>
</reference>
<comment type="caution">
    <text evidence="3">The sequence shown here is derived from an EMBL/GenBank/DDBJ whole genome shotgun (WGS) entry which is preliminary data.</text>
</comment>
<feature type="transmembrane region" description="Helical" evidence="2">
    <location>
        <begin position="162"/>
        <end position="191"/>
    </location>
</feature>
<keyword evidence="2" id="KW-0812">Transmembrane</keyword>
<sequence length="270" mass="28669">MSSVSFSPPSQPHNDPTPTMKDPTVLSPPPSFFPALSLRQKLYILLMHSIGAGLLDAGINFALAYAMYHGKTAYLWDLPNTIAGDAAMTVIIQGVLTWIIDGTLTHQDCRKGVVKPIVLSDTAKRPTTHVVGFVSWMARASLDLLEPGLSAKTRLMRLASAALRGAVFAALCLPFAWGIGIGIACATWPGLAGNTPLTGWAPMIFKAVFTFFLGMLVTPVTTVLAMTQHRSVPTSTDLESFSERASDVTATNGSGPALIGKSEKAELKAS</sequence>
<dbReference type="InterPro" id="IPR018852">
    <property type="entry name" value="DUF2456"/>
</dbReference>
<feature type="transmembrane region" description="Helical" evidence="2">
    <location>
        <begin position="203"/>
        <end position="225"/>
    </location>
</feature>
<evidence type="ECO:0000313" key="3">
    <source>
        <dbReference type="EMBL" id="TPX57141.1"/>
    </source>
</evidence>
<feature type="compositionally biased region" description="Polar residues" evidence="1">
    <location>
        <begin position="1"/>
        <end position="17"/>
    </location>
</feature>
<evidence type="ECO:0000313" key="4">
    <source>
        <dbReference type="Proteomes" id="UP000318582"/>
    </source>
</evidence>
<feature type="region of interest" description="Disordered" evidence="1">
    <location>
        <begin position="1"/>
        <end position="24"/>
    </location>
</feature>
<dbReference type="PANTHER" id="PTHR28297:SF1">
    <property type="entry name" value="FUNGAL PROTEIN"/>
    <property type="match status" value="1"/>
</dbReference>
<feature type="compositionally biased region" description="Basic and acidic residues" evidence="1">
    <location>
        <begin position="261"/>
        <end position="270"/>
    </location>
</feature>
<proteinExistence type="predicted"/>
<feature type="transmembrane region" description="Helical" evidence="2">
    <location>
        <begin position="42"/>
        <end position="68"/>
    </location>
</feature>
<name>A0A507E087_9FUNG</name>
<feature type="region of interest" description="Disordered" evidence="1">
    <location>
        <begin position="235"/>
        <end position="270"/>
    </location>
</feature>
<accession>A0A507E087</accession>
<evidence type="ECO:0000256" key="2">
    <source>
        <dbReference type="SAM" id="Phobius"/>
    </source>
</evidence>
<keyword evidence="2" id="KW-1133">Transmembrane helix</keyword>
<dbReference type="AlphaFoldDB" id="A0A507E087"/>
<dbReference type="Proteomes" id="UP000318582">
    <property type="component" value="Unassembled WGS sequence"/>
</dbReference>